<dbReference type="Proteomes" id="UP000076738">
    <property type="component" value="Unassembled WGS sequence"/>
</dbReference>
<evidence type="ECO:0000259" key="4">
    <source>
        <dbReference type="PROSITE" id="PS50011"/>
    </source>
</evidence>
<organism evidence="6 7">
    <name type="scientific">Calocera viscosa (strain TUFC12733)</name>
    <dbReference type="NCBI Taxonomy" id="1330018"/>
    <lineage>
        <taxon>Eukaryota</taxon>
        <taxon>Fungi</taxon>
        <taxon>Dikarya</taxon>
        <taxon>Basidiomycota</taxon>
        <taxon>Agaricomycotina</taxon>
        <taxon>Dacrymycetes</taxon>
        <taxon>Dacrymycetales</taxon>
        <taxon>Dacrymycetaceae</taxon>
        <taxon>Calocera</taxon>
    </lineage>
</organism>
<feature type="compositionally biased region" description="Basic and acidic residues" evidence="3">
    <location>
        <begin position="781"/>
        <end position="794"/>
    </location>
</feature>
<feature type="compositionally biased region" description="Polar residues" evidence="3">
    <location>
        <begin position="717"/>
        <end position="742"/>
    </location>
</feature>
<evidence type="ECO:0000313" key="6">
    <source>
        <dbReference type="EMBL" id="KZP01523.1"/>
    </source>
</evidence>
<dbReference type="InterPro" id="IPR035979">
    <property type="entry name" value="RBD_domain_sf"/>
</dbReference>
<feature type="compositionally biased region" description="Basic and acidic residues" evidence="3">
    <location>
        <begin position="255"/>
        <end position="273"/>
    </location>
</feature>
<feature type="compositionally biased region" description="Polar residues" evidence="3">
    <location>
        <begin position="815"/>
        <end position="824"/>
    </location>
</feature>
<dbReference type="SMART" id="SM00360">
    <property type="entry name" value="RRM"/>
    <property type="match status" value="1"/>
</dbReference>
<feature type="domain" description="RRM" evidence="5">
    <location>
        <begin position="856"/>
        <end position="928"/>
    </location>
</feature>
<dbReference type="GO" id="GO:0005634">
    <property type="term" value="C:nucleus"/>
    <property type="evidence" value="ECO:0007669"/>
    <property type="project" value="TreeGrafter"/>
</dbReference>
<dbReference type="GO" id="GO:0005524">
    <property type="term" value="F:ATP binding"/>
    <property type="evidence" value="ECO:0007669"/>
    <property type="project" value="InterPro"/>
</dbReference>
<dbReference type="Gene3D" id="3.30.70.330">
    <property type="match status" value="1"/>
</dbReference>
<feature type="region of interest" description="Disordered" evidence="3">
    <location>
        <begin position="382"/>
        <end position="432"/>
    </location>
</feature>
<evidence type="ECO:0000259" key="5">
    <source>
        <dbReference type="PROSITE" id="PS50102"/>
    </source>
</evidence>
<feature type="region of interest" description="Disordered" evidence="3">
    <location>
        <begin position="464"/>
        <end position="517"/>
    </location>
</feature>
<dbReference type="EMBL" id="KV417266">
    <property type="protein sequence ID" value="KZP01523.1"/>
    <property type="molecule type" value="Genomic_DNA"/>
</dbReference>
<feature type="region of interest" description="Disordered" evidence="3">
    <location>
        <begin position="98"/>
        <end position="365"/>
    </location>
</feature>
<dbReference type="PROSITE" id="PS50102">
    <property type="entry name" value="RRM"/>
    <property type="match status" value="1"/>
</dbReference>
<feature type="region of interest" description="Disordered" evidence="3">
    <location>
        <begin position="560"/>
        <end position="579"/>
    </location>
</feature>
<evidence type="ECO:0000256" key="2">
    <source>
        <dbReference type="PROSITE-ProRule" id="PRU00176"/>
    </source>
</evidence>
<feature type="compositionally biased region" description="Basic and acidic residues" evidence="3">
    <location>
        <begin position="747"/>
        <end position="756"/>
    </location>
</feature>
<dbReference type="InterPro" id="IPR000719">
    <property type="entry name" value="Prot_kinase_dom"/>
</dbReference>
<dbReference type="PROSITE" id="PS50011">
    <property type="entry name" value="PROTEIN_KINASE_DOM"/>
    <property type="match status" value="1"/>
</dbReference>
<feature type="compositionally biased region" description="Low complexity" evidence="3">
    <location>
        <begin position="605"/>
        <end position="614"/>
    </location>
</feature>
<dbReference type="Gene3D" id="1.10.510.10">
    <property type="entry name" value="Transferase(Phosphotransferase) domain 1"/>
    <property type="match status" value="1"/>
</dbReference>
<feature type="compositionally biased region" description="Polar residues" evidence="3">
    <location>
        <begin position="327"/>
        <end position="339"/>
    </location>
</feature>
<evidence type="ECO:0008006" key="8">
    <source>
        <dbReference type="Google" id="ProtNLM"/>
    </source>
</evidence>
<dbReference type="Pfam" id="PF00076">
    <property type="entry name" value="RRM_1"/>
    <property type="match status" value="1"/>
</dbReference>
<dbReference type="SUPFAM" id="SSF56112">
    <property type="entry name" value="Protein kinase-like (PK-like)"/>
    <property type="match status" value="1"/>
</dbReference>
<gene>
    <name evidence="6" type="ORF">CALVIDRAFT_9610</name>
</gene>
<feature type="region of interest" description="Disordered" evidence="3">
    <location>
        <begin position="698"/>
        <end position="844"/>
    </location>
</feature>
<dbReference type="InterPro" id="IPR051229">
    <property type="entry name" value="ALYREF_mRNA_export"/>
</dbReference>
<evidence type="ECO:0000256" key="3">
    <source>
        <dbReference type="SAM" id="MobiDB-lite"/>
    </source>
</evidence>
<feature type="region of interest" description="Disordered" evidence="3">
    <location>
        <begin position="595"/>
        <end position="662"/>
    </location>
</feature>
<dbReference type="SUPFAM" id="SSF54928">
    <property type="entry name" value="RNA-binding domain, RBD"/>
    <property type="match status" value="1"/>
</dbReference>
<dbReference type="CDD" id="cd00590">
    <property type="entry name" value="RRM_SF"/>
    <property type="match status" value="1"/>
</dbReference>
<dbReference type="InterPro" id="IPR012677">
    <property type="entry name" value="Nucleotide-bd_a/b_plait_sf"/>
</dbReference>
<protein>
    <recommendedName>
        <fullName evidence="8">RRM domain-containing protein</fullName>
    </recommendedName>
</protein>
<feature type="compositionally biased region" description="Polar residues" evidence="3">
    <location>
        <begin position="485"/>
        <end position="503"/>
    </location>
</feature>
<evidence type="ECO:0000256" key="1">
    <source>
        <dbReference type="ARBA" id="ARBA00022884"/>
    </source>
</evidence>
<feature type="compositionally biased region" description="Low complexity" evidence="3">
    <location>
        <begin position="181"/>
        <end position="193"/>
    </location>
</feature>
<evidence type="ECO:0000313" key="7">
    <source>
        <dbReference type="Proteomes" id="UP000076738"/>
    </source>
</evidence>
<dbReference type="GO" id="GO:0004672">
    <property type="term" value="F:protein kinase activity"/>
    <property type="evidence" value="ECO:0007669"/>
    <property type="project" value="InterPro"/>
</dbReference>
<dbReference type="InterPro" id="IPR001245">
    <property type="entry name" value="Ser-Thr/Tyr_kinase_cat_dom"/>
</dbReference>
<accession>A0A167S2L5</accession>
<dbReference type="STRING" id="1330018.A0A167S2L5"/>
<name>A0A167S2L5_CALVF</name>
<feature type="compositionally biased region" description="Polar residues" evidence="3">
    <location>
        <begin position="130"/>
        <end position="147"/>
    </location>
</feature>
<dbReference type="PANTHER" id="PTHR19965:SF35">
    <property type="entry name" value="RNA ANNEALING PROTEIN YRA1"/>
    <property type="match status" value="1"/>
</dbReference>
<dbReference type="OrthoDB" id="4062651at2759"/>
<keyword evidence="7" id="KW-1185">Reference proteome</keyword>
<dbReference type="InterPro" id="IPR000504">
    <property type="entry name" value="RRM_dom"/>
</dbReference>
<dbReference type="GO" id="GO:0003729">
    <property type="term" value="F:mRNA binding"/>
    <property type="evidence" value="ECO:0007669"/>
    <property type="project" value="TreeGrafter"/>
</dbReference>
<proteinExistence type="predicted"/>
<dbReference type="AlphaFoldDB" id="A0A167S2L5"/>
<dbReference type="GO" id="GO:0006406">
    <property type="term" value="P:mRNA export from nucleus"/>
    <property type="evidence" value="ECO:0007669"/>
    <property type="project" value="TreeGrafter"/>
</dbReference>
<feature type="compositionally biased region" description="Basic and acidic residues" evidence="3">
    <location>
        <begin position="803"/>
        <end position="814"/>
    </location>
</feature>
<feature type="compositionally biased region" description="Polar residues" evidence="3">
    <location>
        <begin position="465"/>
        <end position="475"/>
    </location>
</feature>
<feature type="compositionally biased region" description="Basic and acidic residues" evidence="3">
    <location>
        <begin position="644"/>
        <end position="662"/>
    </location>
</feature>
<feature type="domain" description="Protein kinase" evidence="4">
    <location>
        <begin position="1"/>
        <end position="113"/>
    </location>
</feature>
<keyword evidence="1 2" id="KW-0694">RNA-binding</keyword>
<dbReference type="PANTHER" id="PTHR19965">
    <property type="entry name" value="RNA AND EXPORT FACTOR BINDING PROTEIN"/>
    <property type="match status" value="1"/>
</dbReference>
<dbReference type="Pfam" id="PF07714">
    <property type="entry name" value="PK_Tyr_Ser-Thr"/>
    <property type="match status" value="1"/>
</dbReference>
<dbReference type="InterPro" id="IPR011009">
    <property type="entry name" value="Kinase-like_dom_sf"/>
</dbReference>
<feature type="compositionally biased region" description="Polar residues" evidence="3">
    <location>
        <begin position="352"/>
        <end position="361"/>
    </location>
</feature>
<sequence>MFAGSVRWMSPERIQPARFGLTPASSRTLAGDVYSLAMTLYEIFTLTLPYHELTQMDVPRAIVSGDRPPHPGDAAVQLGLTDDMWNFMRKCWSEQPHDRPDLAILSDDSDESKSDNEDTDDGKAPPANIETFSPETSNPKIDTNVPTKATEVTGPASFGVDKVPPSVLTQDPVPAASSGFRSQSRQSISASDSPLQQSFTQGADAAIPDIEEKSGLVTDTSVGAFNEHPTPPSSSAALASHDDKIRRLAMPKKASARDDPSRLEGAKGEDHLPSMHNILPPATAAFDTLSQQPAPPPPASDQNTIQSHGDINLPPVLPMSGGRGRATPTNDLQTTQKSEPGNDLTVREERGTSTASQTGPASLQHVVPEYGTEVKVDMEQVPPNVSPQVEPSTAPLTSTSSFKSRNPFRPRTVSQPNMEEPSFPAGRHRDVSSEGNVAAMAAANTLASTAESLSNTVVMAAQHPAVSQSVHSETVTAPIAEGRSSPDTLKASTSPAEDTSISAEHSIPTPEREVAPTTVKVPTVSNPAVPQPSAPASSAFEDIWKLLQAEIMEQKPISRPLPQHIPARPDGPPLPSIPARANSFEEVVRIEANAAGIHVPPRPSLSPSSVSARPILKRGDSKHTGHEPAKPNTRTVAWDDIVTDSERTPTGRKVGETRRDMGKMDAKTAAWDDYLTDSELTPTLRRYAPLLPRVGRLAAVEEHSTPPRRPSPVYQGSMHTPLQSSSPKPQGQLSTTVETTQSENEDESRTLSKEKTSGYMKPRSESPQTWSEVKSGVAKSIPDEIRSSSRESDYRSAVAGLVEKVHPEPTKHDQSGTSSGTTGNLIDFDDPSPAPSHAPNTSNDISWGFQHDGEVSDVMISQLDKTISKNRLKRLFERFGEVLHVNITVDSRGVSTGDACVSFANHSDALLAVQQMNDETIGTGQIQVWALGL</sequence>
<feature type="compositionally biased region" description="Basic and acidic residues" evidence="3">
    <location>
        <begin position="617"/>
        <end position="629"/>
    </location>
</feature>
<reference evidence="6 7" key="1">
    <citation type="journal article" date="2016" name="Mol. Biol. Evol.">
        <title>Comparative Genomics of Early-Diverging Mushroom-Forming Fungi Provides Insights into the Origins of Lignocellulose Decay Capabilities.</title>
        <authorList>
            <person name="Nagy L.G."/>
            <person name="Riley R."/>
            <person name="Tritt A."/>
            <person name="Adam C."/>
            <person name="Daum C."/>
            <person name="Floudas D."/>
            <person name="Sun H."/>
            <person name="Yadav J.S."/>
            <person name="Pangilinan J."/>
            <person name="Larsson K.H."/>
            <person name="Matsuura K."/>
            <person name="Barry K."/>
            <person name="Labutti K."/>
            <person name="Kuo R."/>
            <person name="Ohm R.A."/>
            <person name="Bhattacharya S.S."/>
            <person name="Shirouzu T."/>
            <person name="Yoshinaga Y."/>
            <person name="Martin F.M."/>
            <person name="Grigoriev I.V."/>
            <person name="Hibbett D.S."/>
        </authorList>
    </citation>
    <scope>NUCLEOTIDE SEQUENCE [LARGE SCALE GENOMIC DNA]</scope>
    <source>
        <strain evidence="6 7">TUFC12733</strain>
    </source>
</reference>
<feature type="compositionally biased region" description="Polar residues" evidence="3">
    <location>
        <begin position="386"/>
        <end position="404"/>
    </location>
</feature>